<evidence type="ECO:0000313" key="5">
    <source>
        <dbReference type="EMBL" id="KAK3513929.1"/>
    </source>
</evidence>
<dbReference type="EMBL" id="JAUCMX010000022">
    <property type="protein sequence ID" value="KAK3513929.1"/>
    <property type="molecule type" value="Genomic_DNA"/>
</dbReference>
<sequence>PPPSPALRMDPAATTSGGPPLQDTLPPTDPAELREIIVWQGALIRSYQDQDSASLASGRIPHVYEDFWEVFSEERAARLPLHQAWDCAIDLLPNASPPRGRVYPLSLPEAKAMEEYIEEALAVGHIWPSTSLAAAGFFFVGKKDGGLRPCIDYRGLNAITVRYPYPLPLVPAALEQLRGAKFFTKLDLRSAYNLVCIREGDEWKTAFHTTHGHYEYLVMPFGLTNAPAVFQSLINRVFQDILGKWVIVYIDDILIYSISYISSCPGGSF</sequence>
<gene>
    <name evidence="5" type="ORF">QTP70_032826</name>
</gene>
<dbReference type="CDD" id="cd01647">
    <property type="entry name" value="RT_LTR"/>
    <property type="match status" value="1"/>
</dbReference>
<evidence type="ECO:0000256" key="1">
    <source>
        <dbReference type="ARBA" id="ARBA00010879"/>
    </source>
</evidence>
<name>A0AAE0UNK3_9TELE</name>
<evidence type="ECO:0000256" key="3">
    <source>
        <dbReference type="SAM" id="MobiDB-lite"/>
    </source>
</evidence>
<comment type="caution">
    <text evidence="5">The sequence shown here is derived from an EMBL/GenBank/DDBJ whole genome shotgun (WGS) entry which is preliminary data.</text>
</comment>
<dbReference type="Gene3D" id="3.10.10.10">
    <property type="entry name" value="HIV Type 1 Reverse Transcriptase, subunit A, domain 1"/>
    <property type="match status" value="1"/>
</dbReference>
<dbReference type="PANTHER" id="PTHR24559">
    <property type="entry name" value="TRANSPOSON TY3-I GAG-POL POLYPROTEIN"/>
    <property type="match status" value="1"/>
</dbReference>
<feature type="domain" description="Reverse transcriptase" evidence="4">
    <location>
        <begin position="121"/>
        <end position="269"/>
    </location>
</feature>
<dbReference type="InterPro" id="IPR043502">
    <property type="entry name" value="DNA/RNA_pol_sf"/>
</dbReference>
<dbReference type="AlphaFoldDB" id="A0AAE0UNK3"/>
<feature type="compositionally biased region" description="Low complexity" evidence="3">
    <location>
        <begin position="17"/>
        <end position="26"/>
    </location>
</feature>
<dbReference type="PANTHER" id="PTHR24559:SF440">
    <property type="entry name" value="RIBONUCLEASE H"/>
    <property type="match status" value="1"/>
</dbReference>
<dbReference type="InterPro" id="IPR043128">
    <property type="entry name" value="Rev_trsase/Diguanyl_cyclase"/>
</dbReference>
<feature type="region of interest" description="Disordered" evidence="3">
    <location>
        <begin position="1"/>
        <end position="28"/>
    </location>
</feature>
<dbReference type="Pfam" id="PF00078">
    <property type="entry name" value="RVT_1"/>
    <property type="match status" value="1"/>
</dbReference>
<comment type="similarity">
    <text evidence="1">Belongs to the beta type-B retroviral polymerase family. HERV class-II K(HML-2) pol subfamily.</text>
</comment>
<evidence type="ECO:0000256" key="2">
    <source>
        <dbReference type="ARBA" id="ARBA00012180"/>
    </source>
</evidence>
<dbReference type="SUPFAM" id="SSF56672">
    <property type="entry name" value="DNA/RNA polymerases"/>
    <property type="match status" value="1"/>
</dbReference>
<organism evidence="5 6">
    <name type="scientific">Hemibagrus guttatus</name>
    <dbReference type="NCBI Taxonomy" id="175788"/>
    <lineage>
        <taxon>Eukaryota</taxon>
        <taxon>Metazoa</taxon>
        <taxon>Chordata</taxon>
        <taxon>Craniata</taxon>
        <taxon>Vertebrata</taxon>
        <taxon>Euteleostomi</taxon>
        <taxon>Actinopterygii</taxon>
        <taxon>Neopterygii</taxon>
        <taxon>Teleostei</taxon>
        <taxon>Ostariophysi</taxon>
        <taxon>Siluriformes</taxon>
        <taxon>Bagridae</taxon>
        <taxon>Hemibagrus</taxon>
    </lineage>
</organism>
<dbReference type="PROSITE" id="PS50878">
    <property type="entry name" value="RT_POL"/>
    <property type="match status" value="1"/>
</dbReference>
<dbReference type="EC" id="3.1.26.4" evidence="2"/>
<keyword evidence="6" id="KW-1185">Reference proteome</keyword>
<protein>
    <recommendedName>
        <fullName evidence="2">ribonuclease H</fullName>
        <ecNumber evidence="2">3.1.26.4</ecNumber>
    </recommendedName>
</protein>
<dbReference type="InterPro" id="IPR000477">
    <property type="entry name" value="RT_dom"/>
</dbReference>
<dbReference type="GO" id="GO:0004523">
    <property type="term" value="F:RNA-DNA hybrid ribonuclease activity"/>
    <property type="evidence" value="ECO:0007669"/>
    <property type="project" value="UniProtKB-EC"/>
</dbReference>
<evidence type="ECO:0000259" key="4">
    <source>
        <dbReference type="PROSITE" id="PS50878"/>
    </source>
</evidence>
<feature type="non-terminal residue" evidence="5">
    <location>
        <position position="269"/>
    </location>
</feature>
<dbReference type="Gene3D" id="3.30.70.270">
    <property type="match status" value="1"/>
</dbReference>
<proteinExistence type="inferred from homology"/>
<dbReference type="Proteomes" id="UP001274896">
    <property type="component" value="Unassembled WGS sequence"/>
</dbReference>
<reference evidence="5" key="1">
    <citation type="submission" date="2023-06" db="EMBL/GenBank/DDBJ databases">
        <title>Male Hemibagrus guttatus genome.</title>
        <authorList>
            <person name="Bian C."/>
        </authorList>
    </citation>
    <scope>NUCLEOTIDE SEQUENCE</scope>
    <source>
        <strain evidence="5">Male_cb2023</strain>
        <tissue evidence="5">Muscle</tissue>
    </source>
</reference>
<evidence type="ECO:0000313" key="6">
    <source>
        <dbReference type="Proteomes" id="UP001274896"/>
    </source>
</evidence>
<dbReference type="InterPro" id="IPR053134">
    <property type="entry name" value="RNA-dir_DNA_polymerase"/>
</dbReference>
<accession>A0AAE0UNK3</accession>